<dbReference type="Proteomes" id="UP000223281">
    <property type="component" value="Segment"/>
</dbReference>
<evidence type="ECO:0000313" key="2">
    <source>
        <dbReference type="Proteomes" id="UP000223281"/>
    </source>
</evidence>
<sequence length="67" mass="7692">MSVEKVITERCEYLRSTLEARGVGSEDIDVCIAHIKYAILEWYHQGQVDYSTDVLPELLRMATIGKF</sequence>
<accession>A0A1W6DXX0</accession>
<protein>
    <submittedName>
        <fullName evidence="1">Uncharacterized protein</fullName>
    </submittedName>
</protein>
<dbReference type="EMBL" id="KY860935">
    <property type="protein sequence ID" value="ARK07783.1"/>
    <property type="molecule type" value="Genomic_DNA"/>
</dbReference>
<reference evidence="1 2" key="1">
    <citation type="submission" date="2017-04" db="EMBL/GenBank/DDBJ databases">
        <title>Complete Genome Sequence of Salmonella enterica serovar Typhimurium Bacteriophage LPST10, Isolated in China.</title>
        <authorList>
            <person name="Dong X."/>
            <person name="Huang C."/>
            <person name="Morsy M.K."/>
            <person name="Li Z."/>
            <person name="Zhou Y."/>
            <person name="Willias S.P."/>
            <person name="Abdelnabby H."/>
            <person name="Liu J."/>
            <person name="Wang X."/>
            <person name="Li J."/>
        </authorList>
    </citation>
    <scope>NUCLEOTIDE SEQUENCE [LARGE SCALE GENOMIC DNA]</scope>
</reference>
<keyword evidence="2" id="KW-1185">Reference proteome</keyword>
<gene>
    <name evidence="1" type="ORF">LPST10_00051</name>
</gene>
<name>A0A1W6DXX0_9CAUD</name>
<evidence type="ECO:0000313" key="1">
    <source>
        <dbReference type="EMBL" id="ARK07783.1"/>
    </source>
</evidence>
<proteinExistence type="predicted"/>
<organism evidence="1 2">
    <name type="scientific">Salmonella phage LPST10</name>
    <dbReference type="NCBI Taxonomy" id="1973454"/>
    <lineage>
        <taxon>Viruses</taxon>
        <taxon>Duplodnaviria</taxon>
        <taxon>Heunggongvirae</taxon>
        <taxon>Uroviricota</taxon>
        <taxon>Caudoviricetes</taxon>
        <taxon>Skatevirus</taxon>
        <taxon>Skatevirus LPST10</taxon>
    </lineage>
</organism>